<feature type="transmembrane region" description="Helical" evidence="5">
    <location>
        <begin position="307"/>
        <end position="335"/>
    </location>
</feature>
<gene>
    <name evidence="6" type="ORF">PSU4_51760</name>
</gene>
<dbReference type="InterPro" id="IPR036259">
    <property type="entry name" value="MFS_trans_sf"/>
</dbReference>
<dbReference type="Pfam" id="PF07690">
    <property type="entry name" value="MFS_1"/>
    <property type="match status" value="1"/>
</dbReference>
<organism evidence="6 7">
    <name type="scientific">Pseudonocardia sulfidoxydans NBRC 16205</name>
    <dbReference type="NCBI Taxonomy" id="1223511"/>
    <lineage>
        <taxon>Bacteria</taxon>
        <taxon>Bacillati</taxon>
        <taxon>Actinomycetota</taxon>
        <taxon>Actinomycetes</taxon>
        <taxon>Pseudonocardiales</taxon>
        <taxon>Pseudonocardiaceae</taxon>
        <taxon>Pseudonocardia</taxon>
    </lineage>
</organism>
<keyword evidence="3 5" id="KW-1133">Transmembrane helix</keyword>
<evidence type="ECO:0000256" key="2">
    <source>
        <dbReference type="ARBA" id="ARBA00022692"/>
    </source>
</evidence>
<dbReference type="EMBL" id="BJVJ01000079">
    <property type="protein sequence ID" value="GEL26222.1"/>
    <property type="molecule type" value="Genomic_DNA"/>
</dbReference>
<evidence type="ECO:0000313" key="6">
    <source>
        <dbReference type="EMBL" id="GEL26222.1"/>
    </source>
</evidence>
<proteinExistence type="predicted"/>
<dbReference type="PANTHER" id="PTHR23530:SF1">
    <property type="entry name" value="PERMEASE, MAJOR FACILITATOR SUPERFAMILY-RELATED"/>
    <property type="match status" value="1"/>
</dbReference>
<dbReference type="AlphaFoldDB" id="A0A511DN42"/>
<dbReference type="InterPro" id="IPR005829">
    <property type="entry name" value="Sugar_transporter_CS"/>
</dbReference>
<dbReference type="InterPro" id="IPR011701">
    <property type="entry name" value="MFS"/>
</dbReference>
<keyword evidence="4 5" id="KW-0472">Membrane</keyword>
<keyword evidence="2 5" id="KW-0812">Transmembrane</keyword>
<comment type="subcellular location">
    <subcellularLocation>
        <location evidence="1">Membrane</location>
        <topology evidence="1">Multi-pass membrane protein</topology>
    </subcellularLocation>
</comment>
<dbReference type="GO" id="GO:0022857">
    <property type="term" value="F:transmembrane transporter activity"/>
    <property type="evidence" value="ECO:0007669"/>
    <property type="project" value="InterPro"/>
</dbReference>
<evidence type="ECO:0000313" key="7">
    <source>
        <dbReference type="Proteomes" id="UP000321685"/>
    </source>
</evidence>
<sequence length="342" mass="34628">MSALFAIWSVVGLVAEVPSGALADRFGRRRAVVTAYVGQAAAYAVWALWPTFTGFAAGFALWSLGGSLESGAKEALLYDALAPGERWRYARIASGSSAAGLLAQVPGAALATLLWATGGGFAPVAWLSVGTCLVTAALATRLPEVRPEPSDPAGDEPEPGWFAALRAGVAEAAAHPPVRAVLLAVAVLGGVDALEEYFPLLAADWSVPTSTIPAAVVATAVTGAAGAALGGAAAGWGRWRLTATIAAAVVALVVAATLAVPLAMVLVAVFYGGYRLVLVVLEVRLQDRITGPSRATVTSVSGFATEVVGLAVFGAWAVGGIWPVVAAAALVTVLLPRVLRTP</sequence>
<evidence type="ECO:0000256" key="4">
    <source>
        <dbReference type="ARBA" id="ARBA00023136"/>
    </source>
</evidence>
<evidence type="ECO:0000256" key="5">
    <source>
        <dbReference type="SAM" id="Phobius"/>
    </source>
</evidence>
<reference evidence="6 7" key="1">
    <citation type="submission" date="2019-07" db="EMBL/GenBank/DDBJ databases">
        <title>Whole genome shotgun sequence of Pseudonocardia sulfidoxydans NBRC 16205.</title>
        <authorList>
            <person name="Hosoyama A."/>
            <person name="Uohara A."/>
            <person name="Ohji S."/>
            <person name="Ichikawa N."/>
        </authorList>
    </citation>
    <scope>NUCLEOTIDE SEQUENCE [LARGE SCALE GENOMIC DNA]</scope>
    <source>
        <strain evidence="6 7">NBRC 16205</strain>
    </source>
</reference>
<feature type="transmembrane region" description="Helical" evidence="5">
    <location>
        <begin position="180"/>
        <end position="200"/>
    </location>
</feature>
<protein>
    <submittedName>
        <fullName evidence="6">MFS transporter</fullName>
    </submittedName>
</protein>
<evidence type="ECO:0000256" key="1">
    <source>
        <dbReference type="ARBA" id="ARBA00004141"/>
    </source>
</evidence>
<dbReference type="GO" id="GO:0016020">
    <property type="term" value="C:membrane"/>
    <property type="evidence" value="ECO:0007669"/>
    <property type="project" value="UniProtKB-SubCell"/>
</dbReference>
<dbReference type="InterPro" id="IPR053160">
    <property type="entry name" value="MFS_DHA3_Transporter"/>
</dbReference>
<feature type="transmembrane region" description="Helical" evidence="5">
    <location>
        <begin position="245"/>
        <end position="271"/>
    </location>
</feature>
<keyword evidence="7" id="KW-1185">Reference proteome</keyword>
<feature type="transmembrane region" description="Helical" evidence="5">
    <location>
        <begin position="212"/>
        <end position="233"/>
    </location>
</feature>
<name>A0A511DN42_9PSEU</name>
<dbReference type="Gene3D" id="1.20.1250.20">
    <property type="entry name" value="MFS general substrate transporter like domains"/>
    <property type="match status" value="1"/>
</dbReference>
<comment type="caution">
    <text evidence="6">The sequence shown here is derived from an EMBL/GenBank/DDBJ whole genome shotgun (WGS) entry which is preliminary data.</text>
</comment>
<evidence type="ECO:0000256" key="3">
    <source>
        <dbReference type="ARBA" id="ARBA00022989"/>
    </source>
</evidence>
<dbReference type="Proteomes" id="UP000321685">
    <property type="component" value="Unassembled WGS sequence"/>
</dbReference>
<dbReference type="PANTHER" id="PTHR23530">
    <property type="entry name" value="TRANSPORT PROTEIN-RELATED"/>
    <property type="match status" value="1"/>
</dbReference>
<accession>A0A511DN42</accession>
<feature type="transmembrane region" description="Helical" evidence="5">
    <location>
        <begin position="47"/>
        <end position="68"/>
    </location>
</feature>
<dbReference type="SUPFAM" id="SSF103473">
    <property type="entry name" value="MFS general substrate transporter"/>
    <property type="match status" value="1"/>
</dbReference>
<dbReference type="PROSITE" id="PS00216">
    <property type="entry name" value="SUGAR_TRANSPORT_1"/>
    <property type="match status" value="1"/>
</dbReference>